<keyword evidence="2" id="KW-1185">Reference proteome</keyword>
<dbReference type="AlphaFoldDB" id="A0A6B0RVY1"/>
<dbReference type="Proteomes" id="UP000322234">
    <property type="component" value="Unassembled WGS sequence"/>
</dbReference>
<accession>A0A6B0RVY1</accession>
<protein>
    <submittedName>
        <fullName evidence="1">Uncharacterized protein</fullName>
    </submittedName>
</protein>
<evidence type="ECO:0000313" key="1">
    <source>
        <dbReference type="EMBL" id="MXQ93975.1"/>
    </source>
</evidence>
<organism evidence="1 2">
    <name type="scientific">Bos mutus</name>
    <name type="common">wild yak</name>
    <dbReference type="NCBI Taxonomy" id="72004"/>
    <lineage>
        <taxon>Eukaryota</taxon>
        <taxon>Metazoa</taxon>
        <taxon>Chordata</taxon>
        <taxon>Craniata</taxon>
        <taxon>Vertebrata</taxon>
        <taxon>Euteleostomi</taxon>
        <taxon>Mammalia</taxon>
        <taxon>Eutheria</taxon>
        <taxon>Laurasiatheria</taxon>
        <taxon>Artiodactyla</taxon>
        <taxon>Ruminantia</taxon>
        <taxon>Pecora</taxon>
        <taxon>Bovidae</taxon>
        <taxon>Bovinae</taxon>
        <taxon>Bos</taxon>
    </lineage>
</organism>
<reference evidence="1" key="1">
    <citation type="submission" date="2019-10" db="EMBL/GenBank/DDBJ databases">
        <title>The sequence and de novo assembly of the wild yak genome.</title>
        <authorList>
            <person name="Liu Y."/>
        </authorList>
    </citation>
    <scope>NUCLEOTIDE SEQUENCE [LARGE SCALE GENOMIC DNA]</scope>
    <source>
        <strain evidence="1">WY2019</strain>
    </source>
</reference>
<evidence type="ECO:0000313" key="2">
    <source>
        <dbReference type="Proteomes" id="UP000322234"/>
    </source>
</evidence>
<dbReference type="EMBL" id="VBQZ03000103">
    <property type="protein sequence ID" value="MXQ93975.1"/>
    <property type="molecule type" value="Genomic_DNA"/>
</dbReference>
<comment type="caution">
    <text evidence="1">The sequence shown here is derived from an EMBL/GenBank/DDBJ whole genome shotgun (WGS) entry which is preliminary data.</text>
</comment>
<gene>
    <name evidence="1" type="ORF">E5288_WYG018501</name>
</gene>
<name>A0A6B0RVY1_9CETA</name>
<sequence length="112" mass="12319">MIFINKMKDQLLPEKACGLALLPYPTLLTVPALVSLLLDISMDTESKTDQPSVHYTEHYGVPCAINRSDDRWSLLFSEVEKRSESIKHPGLVITSLSGSLVTTASSAQTFPI</sequence>
<proteinExistence type="predicted"/>